<dbReference type="EMBL" id="JAPFFI010000005">
    <property type="protein sequence ID" value="KAJ6392682.1"/>
    <property type="molecule type" value="Genomic_DNA"/>
</dbReference>
<evidence type="ECO:0000256" key="1">
    <source>
        <dbReference type="SAM" id="Phobius"/>
    </source>
</evidence>
<evidence type="ECO:0000259" key="2">
    <source>
        <dbReference type="Pfam" id="PF00501"/>
    </source>
</evidence>
<dbReference type="InterPro" id="IPR000873">
    <property type="entry name" value="AMP-dep_synth/lig_dom"/>
</dbReference>
<keyword evidence="1" id="KW-1133">Transmembrane helix</keyword>
<dbReference type="PANTHER" id="PTHR44378">
    <property type="entry name" value="ACYL-ACTIVATING ENZYME 17, PEROXISOMAL-RELATED"/>
    <property type="match status" value="1"/>
</dbReference>
<dbReference type="SUPFAM" id="SSF56801">
    <property type="entry name" value="Acetyl-CoA synthetase-like"/>
    <property type="match status" value="1"/>
</dbReference>
<evidence type="ECO:0000313" key="3">
    <source>
        <dbReference type="EMBL" id="KAJ6392682.1"/>
    </source>
</evidence>
<accession>A0ABQ9C2U9</accession>
<feature type="domain" description="AMP-dependent synthetase/ligase" evidence="2">
    <location>
        <begin position="172"/>
        <end position="347"/>
    </location>
</feature>
<keyword evidence="1" id="KW-0812">Transmembrane</keyword>
<gene>
    <name evidence="3" type="ORF">OIU77_022220</name>
</gene>
<sequence>MMEKKKSISEVGVDDIIKAGLSVEEEAKEFYRILRETIGEAKGLDPREVWRKVLDKRVLKPWHPHGVHQLVYYSVYAHWDSSTKGPPLYWFPSLHESRRTNLGPSFRNISVEHPEAYWSIVLKELSVAFRESPKCILDTTDKSKPGGTWLPGSVLNIAECCLQPASHPGKKDDDVAIVWRDEMDESVLHHLKLKEFREQVMLVANALDTTFTKGDAIAIDMPMTVNAVIIYLAIVLAGFVVVSIADSFAAKEIATRLRVSNAKGIFTQDFILRGGRKFPLYSRVVEANPCKAIVIPVIGNNVGLQLRNQDQTWKDFLSSVNHLPRPNYYSPVYQTVDSLTNILFSSGNHRGSKGYRMDTTFTNSMF</sequence>
<feature type="transmembrane region" description="Helical" evidence="1">
    <location>
        <begin position="228"/>
        <end position="249"/>
    </location>
</feature>
<keyword evidence="1" id="KW-0472">Membrane</keyword>
<dbReference type="InterPro" id="IPR042099">
    <property type="entry name" value="ANL_N_sf"/>
</dbReference>
<protein>
    <recommendedName>
        <fullName evidence="2">AMP-dependent synthetase/ligase domain-containing protein</fullName>
    </recommendedName>
</protein>
<dbReference type="PANTHER" id="PTHR44378:SF1">
    <property type="entry name" value="ACYL-ACTIVATING ENZYME 18, PEROXISOMAL-RELATED"/>
    <property type="match status" value="1"/>
</dbReference>
<reference evidence="3" key="1">
    <citation type="submission" date="2022-10" db="EMBL/GenBank/DDBJ databases">
        <authorList>
            <person name="Hyden B.L."/>
            <person name="Feng K."/>
            <person name="Yates T."/>
            <person name="Jawdy S."/>
            <person name="Smart L.B."/>
            <person name="Muchero W."/>
        </authorList>
    </citation>
    <scope>NUCLEOTIDE SEQUENCE</scope>
    <source>
        <tissue evidence="3">Shoot tip</tissue>
    </source>
</reference>
<dbReference type="Pfam" id="PF00501">
    <property type="entry name" value="AMP-binding"/>
    <property type="match status" value="1"/>
</dbReference>
<reference evidence="3" key="2">
    <citation type="journal article" date="2023" name="Int. J. Mol. Sci.">
        <title>De Novo Assembly and Annotation of 11 Diverse Shrub Willow (Salix) Genomes Reveals Novel Gene Organization in Sex-Linked Regions.</title>
        <authorList>
            <person name="Hyden B."/>
            <person name="Feng K."/>
            <person name="Yates T.B."/>
            <person name="Jawdy S."/>
            <person name="Cereghino C."/>
            <person name="Smart L.B."/>
            <person name="Muchero W."/>
        </authorList>
    </citation>
    <scope>NUCLEOTIDE SEQUENCE</scope>
    <source>
        <tissue evidence="3">Shoot tip</tissue>
    </source>
</reference>
<evidence type="ECO:0000313" key="4">
    <source>
        <dbReference type="Proteomes" id="UP001141253"/>
    </source>
</evidence>
<keyword evidence="4" id="KW-1185">Reference proteome</keyword>
<name>A0ABQ9C2U9_9ROSI</name>
<comment type="caution">
    <text evidence="3">The sequence shown here is derived from an EMBL/GenBank/DDBJ whole genome shotgun (WGS) entry which is preliminary data.</text>
</comment>
<dbReference type="Gene3D" id="3.40.50.12780">
    <property type="entry name" value="N-terminal domain of ligase-like"/>
    <property type="match status" value="1"/>
</dbReference>
<dbReference type="Proteomes" id="UP001141253">
    <property type="component" value="Chromosome 1"/>
</dbReference>
<organism evidence="3 4">
    <name type="scientific">Salix suchowensis</name>
    <dbReference type="NCBI Taxonomy" id="1278906"/>
    <lineage>
        <taxon>Eukaryota</taxon>
        <taxon>Viridiplantae</taxon>
        <taxon>Streptophyta</taxon>
        <taxon>Embryophyta</taxon>
        <taxon>Tracheophyta</taxon>
        <taxon>Spermatophyta</taxon>
        <taxon>Magnoliopsida</taxon>
        <taxon>eudicotyledons</taxon>
        <taxon>Gunneridae</taxon>
        <taxon>Pentapetalae</taxon>
        <taxon>rosids</taxon>
        <taxon>fabids</taxon>
        <taxon>Malpighiales</taxon>
        <taxon>Salicaceae</taxon>
        <taxon>Saliceae</taxon>
        <taxon>Salix</taxon>
    </lineage>
</organism>
<proteinExistence type="predicted"/>